<comment type="caution">
    <text evidence="2">The sequence shown here is derived from an EMBL/GenBank/DDBJ whole genome shotgun (WGS) entry which is preliminary data.</text>
</comment>
<dbReference type="Proteomes" id="UP000018936">
    <property type="component" value="Unassembled WGS sequence"/>
</dbReference>
<feature type="compositionally biased region" description="Polar residues" evidence="1">
    <location>
        <begin position="131"/>
        <end position="144"/>
    </location>
</feature>
<feature type="non-terminal residue" evidence="2">
    <location>
        <position position="1"/>
    </location>
</feature>
<feature type="non-terminal residue" evidence="2">
    <location>
        <position position="446"/>
    </location>
</feature>
<feature type="compositionally biased region" description="Low complexity" evidence="1">
    <location>
        <begin position="173"/>
        <end position="185"/>
    </location>
</feature>
<proteinExistence type="predicted"/>
<feature type="region of interest" description="Disordered" evidence="1">
    <location>
        <begin position="125"/>
        <end position="217"/>
    </location>
</feature>
<protein>
    <submittedName>
        <fullName evidence="2">High mobility group nucleosome-binding domain-containing protein 5</fullName>
    </submittedName>
</protein>
<evidence type="ECO:0000313" key="3">
    <source>
        <dbReference type="Proteomes" id="UP000018936"/>
    </source>
</evidence>
<feature type="compositionally biased region" description="Basic residues" evidence="1">
    <location>
        <begin position="434"/>
        <end position="446"/>
    </location>
</feature>
<accession>V8NVW8</accession>
<evidence type="ECO:0000256" key="1">
    <source>
        <dbReference type="SAM" id="MobiDB-lite"/>
    </source>
</evidence>
<keyword evidence="3" id="KW-1185">Reference proteome</keyword>
<dbReference type="EMBL" id="AZIM01001572">
    <property type="protein sequence ID" value="ETE66389.1"/>
    <property type="molecule type" value="Genomic_DNA"/>
</dbReference>
<sequence>REGREKEKEGKKESHPWAHNQIRPTFFRFLAVWAPSPTIEIGRPLTRIYDGHIPSSCNSPPPLATFGQKQEACSHFTRGHLLKPPARNRRPLQNNRSWKGPLSHLVQHHHHPPLRIRIGRDLGDHLVQPPCSESSSPAIKQETLTGVGRDSEAIQSNPLLGITESQSGKGPWRSPSQTPSSSRRPLQNNRIQPAAPNNRTAELEGTSEQETPPPPFEIQVDYSLHLRETFTGEMNVQLMQPGARIGRRQLDSNWISPGGGGKARRVICNTQHRVQVGERSLFVPLFSELGGFLKRRLMTQLGNIISASKERGRRMTLGNTIREARKQGCSLRWVVSLHTFICTRKGEDEEGTASGKQGRKEGGKGLEKVEMGMRGREGGRKGGEKGWKREGGKGEKRSGKGRNGNGRKEGKKEGGQEKEGKEEKRIGEMGMRKEGRRKQTKGKKWE</sequence>
<name>V8NVW8_OPHHA</name>
<gene>
    <name evidence="2" type="primary">HMGN5</name>
    <name evidence="2" type="ORF">L345_07826</name>
</gene>
<feature type="compositionally biased region" description="Polar residues" evidence="1">
    <location>
        <begin position="153"/>
        <end position="168"/>
    </location>
</feature>
<organism evidence="2 3">
    <name type="scientific">Ophiophagus hannah</name>
    <name type="common">King cobra</name>
    <name type="synonym">Naja hannah</name>
    <dbReference type="NCBI Taxonomy" id="8665"/>
    <lineage>
        <taxon>Eukaryota</taxon>
        <taxon>Metazoa</taxon>
        <taxon>Chordata</taxon>
        <taxon>Craniata</taxon>
        <taxon>Vertebrata</taxon>
        <taxon>Euteleostomi</taxon>
        <taxon>Lepidosauria</taxon>
        <taxon>Squamata</taxon>
        <taxon>Bifurcata</taxon>
        <taxon>Unidentata</taxon>
        <taxon>Episquamata</taxon>
        <taxon>Toxicofera</taxon>
        <taxon>Serpentes</taxon>
        <taxon>Colubroidea</taxon>
        <taxon>Elapidae</taxon>
        <taxon>Elapinae</taxon>
        <taxon>Ophiophagus</taxon>
    </lineage>
</organism>
<feature type="compositionally biased region" description="Polar residues" evidence="1">
    <location>
        <begin position="186"/>
        <end position="210"/>
    </location>
</feature>
<dbReference type="AlphaFoldDB" id="V8NVW8"/>
<evidence type="ECO:0000313" key="2">
    <source>
        <dbReference type="EMBL" id="ETE66389.1"/>
    </source>
</evidence>
<feature type="compositionally biased region" description="Basic and acidic residues" evidence="1">
    <location>
        <begin position="406"/>
        <end position="433"/>
    </location>
</feature>
<feature type="region of interest" description="Disordered" evidence="1">
    <location>
        <begin position="346"/>
        <end position="446"/>
    </location>
</feature>
<reference evidence="2 3" key="1">
    <citation type="journal article" date="2013" name="Proc. Natl. Acad. Sci. U.S.A.">
        <title>The king cobra genome reveals dynamic gene evolution and adaptation in the snake venom system.</title>
        <authorList>
            <person name="Vonk F.J."/>
            <person name="Casewell N.R."/>
            <person name="Henkel C.V."/>
            <person name="Heimberg A.M."/>
            <person name="Jansen H.J."/>
            <person name="McCleary R.J."/>
            <person name="Kerkkamp H.M."/>
            <person name="Vos R.A."/>
            <person name="Guerreiro I."/>
            <person name="Calvete J.J."/>
            <person name="Wuster W."/>
            <person name="Woods A.E."/>
            <person name="Logan J.M."/>
            <person name="Harrison R.A."/>
            <person name="Castoe T.A."/>
            <person name="de Koning A.P."/>
            <person name="Pollock D.D."/>
            <person name="Yandell M."/>
            <person name="Calderon D."/>
            <person name="Renjifo C."/>
            <person name="Currier R.B."/>
            <person name="Salgado D."/>
            <person name="Pla D."/>
            <person name="Sanz L."/>
            <person name="Hyder A.S."/>
            <person name="Ribeiro J.M."/>
            <person name="Arntzen J.W."/>
            <person name="van den Thillart G.E."/>
            <person name="Boetzer M."/>
            <person name="Pirovano W."/>
            <person name="Dirks R.P."/>
            <person name="Spaink H.P."/>
            <person name="Duboule D."/>
            <person name="McGlinn E."/>
            <person name="Kini R.M."/>
            <person name="Richardson M.K."/>
        </authorList>
    </citation>
    <scope>NUCLEOTIDE SEQUENCE</scope>
    <source>
        <tissue evidence="2">Blood</tissue>
    </source>
</reference>
<feature type="compositionally biased region" description="Basic and acidic residues" evidence="1">
    <location>
        <begin position="358"/>
        <end position="398"/>
    </location>
</feature>